<comment type="function">
    <text evidence="7">Negatively regulates transcription of bacterial ribonucleotide reductase nrd genes and operons by binding to NrdR-boxes.</text>
</comment>
<dbReference type="GO" id="GO:0005524">
    <property type="term" value="F:ATP binding"/>
    <property type="evidence" value="ECO:0007669"/>
    <property type="project" value="UniProtKB-UniRule"/>
</dbReference>
<evidence type="ECO:0000256" key="5">
    <source>
        <dbReference type="ARBA" id="ARBA00023125"/>
    </source>
</evidence>
<dbReference type="OrthoDB" id="9807461at2"/>
<dbReference type="NCBIfam" id="TIGR00244">
    <property type="entry name" value="transcriptional regulator NrdR"/>
    <property type="match status" value="1"/>
</dbReference>
<keyword evidence="1 7" id="KW-0678">Repressor</keyword>
<dbReference type="Proteomes" id="UP000017052">
    <property type="component" value="Unassembled WGS sequence"/>
</dbReference>
<keyword evidence="7" id="KW-0863">Zinc-finger</keyword>
<dbReference type="AlphaFoldDB" id="U2S779"/>
<keyword evidence="6 7" id="KW-0804">Transcription</keyword>
<comment type="caution">
    <text evidence="9">The sequence shown here is derived from an EMBL/GenBank/DDBJ whole genome shotgun (WGS) entry which is preliminary data.</text>
</comment>
<evidence type="ECO:0000256" key="4">
    <source>
        <dbReference type="ARBA" id="ARBA00023015"/>
    </source>
</evidence>
<keyword evidence="5 7" id="KW-0238">DNA-binding</keyword>
<accession>U2S779</accession>
<evidence type="ECO:0000313" key="9">
    <source>
        <dbReference type="EMBL" id="ERK61483.1"/>
    </source>
</evidence>
<evidence type="ECO:0000256" key="6">
    <source>
        <dbReference type="ARBA" id="ARBA00023163"/>
    </source>
</evidence>
<feature type="domain" description="ATP-cone" evidence="8">
    <location>
        <begin position="46"/>
        <end position="136"/>
    </location>
</feature>
<evidence type="ECO:0000256" key="7">
    <source>
        <dbReference type="HAMAP-Rule" id="MF_00440"/>
    </source>
</evidence>
<organism evidence="9 10">
    <name type="scientific">Propionibacterium acidifaciens F0233</name>
    <dbReference type="NCBI Taxonomy" id="553198"/>
    <lineage>
        <taxon>Bacteria</taxon>
        <taxon>Bacillati</taxon>
        <taxon>Actinomycetota</taxon>
        <taxon>Actinomycetes</taxon>
        <taxon>Propionibacteriales</taxon>
        <taxon>Propionibacteriaceae</taxon>
        <taxon>Propionibacterium</taxon>
    </lineage>
</organism>
<dbReference type="EMBL" id="ACVN02000051">
    <property type="protein sequence ID" value="ERK61483.1"/>
    <property type="molecule type" value="Genomic_DNA"/>
</dbReference>
<keyword evidence="10" id="KW-1185">Reference proteome</keyword>
<evidence type="ECO:0000259" key="8">
    <source>
        <dbReference type="PROSITE" id="PS51161"/>
    </source>
</evidence>
<dbReference type="GO" id="GO:0045892">
    <property type="term" value="P:negative regulation of DNA-templated transcription"/>
    <property type="evidence" value="ECO:0007669"/>
    <property type="project" value="UniProtKB-UniRule"/>
</dbReference>
<gene>
    <name evidence="7 9" type="primary">nrdR</name>
    <name evidence="9" type="ORF">HMPREF0682_0944</name>
</gene>
<dbReference type="GO" id="GO:0003677">
    <property type="term" value="F:DNA binding"/>
    <property type="evidence" value="ECO:0007669"/>
    <property type="project" value="UniProtKB-KW"/>
</dbReference>
<keyword evidence="2 7" id="KW-0547">Nucleotide-binding</keyword>
<name>U2S779_9ACTN</name>
<comment type="cofactor">
    <cofactor evidence="7">
        <name>Zn(2+)</name>
        <dbReference type="ChEBI" id="CHEBI:29105"/>
    </cofactor>
    <text evidence="7">Binds 1 zinc ion.</text>
</comment>
<evidence type="ECO:0000313" key="10">
    <source>
        <dbReference type="Proteomes" id="UP000017052"/>
    </source>
</evidence>
<dbReference type="RefSeq" id="WP_021796522.1">
    <property type="nucleotide sequence ID" value="NZ_ACVN02000051.1"/>
</dbReference>
<dbReference type="Pfam" id="PF22811">
    <property type="entry name" value="Zn_ribbon_NrdR"/>
    <property type="match status" value="1"/>
</dbReference>
<dbReference type="GeneID" id="95360728"/>
<keyword evidence="4 7" id="KW-0805">Transcription regulation</keyword>
<feature type="zinc finger region" evidence="7">
    <location>
        <begin position="3"/>
        <end position="34"/>
    </location>
</feature>
<proteinExistence type="inferred from homology"/>
<dbReference type="HAMAP" id="MF_00440">
    <property type="entry name" value="NrdR"/>
    <property type="match status" value="1"/>
</dbReference>
<protein>
    <recommendedName>
        <fullName evidence="7">Transcriptional repressor NrdR</fullName>
    </recommendedName>
</protein>
<evidence type="ECO:0000256" key="3">
    <source>
        <dbReference type="ARBA" id="ARBA00022840"/>
    </source>
</evidence>
<dbReference type="InterPro" id="IPR003796">
    <property type="entry name" value="RNR_NrdR-like"/>
</dbReference>
<dbReference type="GO" id="GO:0008270">
    <property type="term" value="F:zinc ion binding"/>
    <property type="evidence" value="ECO:0007669"/>
    <property type="project" value="UniProtKB-UniRule"/>
</dbReference>
<sequence length="155" mass="17089">MHCPYCRNGDSRVLDSRVAEDGASIRRRRQCPACGRRFTTIEQMQLTIVKKSGVLEPFNRDKVISGVRKACTGRPVTEDQLARLGQQVEESLRASGSAEVPSEQVGVAILEPLRRLDAVAYLRFASVYRHFQCMDDFLAEIAVLQGAGHEGPGTG</sequence>
<keyword evidence="7" id="KW-0862">Zinc</keyword>
<dbReference type="PROSITE" id="PS51161">
    <property type="entry name" value="ATP_CONE"/>
    <property type="match status" value="1"/>
</dbReference>
<dbReference type="InterPro" id="IPR005144">
    <property type="entry name" value="ATP-cone_dom"/>
</dbReference>
<dbReference type="PANTHER" id="PTHR30455">
    <property type="entry name" value="TRANSCRIPTIONAL REPRESSOR NRDR"/>
    <property type="match status" value="1"/>
</dbReference>
<comment type="similarity">
    <text evidence="7">Belongs to the NrdR family.</text>
</comment>
<keyword evidence="7" id="KW-0479">Metal-binding</keyword>
<dbReference type="InterPro" id="IPR055173">
    <property type="entry name" value="NrdR-like_N"/>
</dbReference>
<dbReference type="PANTHER" id="PTHR30455:SF2">
    <property type="entry name" value="TRANSCRIPTIONAL REPRESSOR NRDR"/>
    <property type="match status" value="1"/>
</dbReference>
<dbReference type="Pfam" id="PF03477">
    <property type="entry name" value="ATP-cone"/>
    <property type="match status" value="1"/>
</dbReference>
<keyword evidence="3 7" id="KW-0067">ATP-binding</keyword>
<reference evidence="9" key="1">
    <citation type="submission" date="2013-08" db="EMBL/GenBank/DDBJ databases">
        <authorList>
            <person name="Durkin A.S."/>
            <person name="Haft D.R."/>
            <person name="McCorrison J."/>
            <person name="Torralba M."/>
            <person name="Gillis M."/>
            <person name="Haft D.H."/>
            <person name="Methe B."/>
            <person name="Sutton G."/>
            <person name="Nelson K.E."/>
        </authorList>
    </citation>
    <scope>NUCLEOTIDE SEQUENCE [LARGE SCALE GENOMIC DNA]</scope>
    <source>
        <strain evidence="9">F0233</strain>
    </source>
</reference>
<evidence type="ECO:0000256" key="2">
    <source>
        <dbReference type="ARBA" id="ARBA00022741"/>
    </source>
</evidence>
<evidence type="ECO:0000256" key="1">
    <source>
        <dbReference type="ARBA" id="ARBA00022491"/>
    </source>
</evidence>